<evidence type="ECO:0008006" key="4">
    <source>
        <dbReference type="Google" id="ProtNLM"/>
    </source>
</evidence>
<dbReference type="NCBIfam" id="NF033429">
    <property type="entry name" value="ImuA_translesion"/>
    <property type="match status" value="1"/>
</dbReference>
<dbReference type="OrthoDB" id="9811176at2"/>
<evidence type="ECO:0000313" key="2">
    <source>
        <dbReference type="EMBL" id="EAS46183.1"/>
    </source>
</evidence>
<dbReference type="STRING" id="314287.GB2207_00935"/>
<dbReference type="InterPro" id="IPR017166">
    <property type="entry name" value="UCP037290"/>
</dbReference>
<dbReference type="InterPro" id="IPR027417">
    <property type="entry name" value="P-loop_NTPase"/>
</dbReference>
<accession>Q1YPI8</accession>
<evidence type="ECO:0000313" key="3">
    <source>
        <dbReference type="Proteomes" id="UP000005555"/>
    </source>
</evidence>
<feature type="compositionally biased region" description="Low complexity" evidence="1">
    <location>
        <begin position="161"/>
        <end position="170"/>
    </location>
</feature>
<protein>
    <recommendedName>
        <fullName evidence="4">SOS cell division inhibitor SulA</fullName>
    </recommendedName>
</protein>
<comment type="caution">
    <text evidence="2">The sequence shown here is derived from an EMBL/GenBank/DDBJ whole genome shotgun (WGS) entry which is preliminary data.</text>
</comment>
<dbReference type="eggNOG" id="COG4544">
    <property type="taxonomic scope" value="Bacteria"/>
</dbReference>
<dbReference type="PIRSF" id="PIRSF037290">
    <property type="entry name" value="UCP037290"/>
    <property type="match status" value="1"/>
</dbReference>
<dbReference type="InterPro" id="IPR047610">
    <property type="entry name" value="ImuA_translesion"/>
</dbReference>
<dbReference type="EMBL" id="AAPI01000009">
    <property type="protein sequence ID" value="EAS46183.1"/>
    <property type="molecule type" value="Genomic_DNA"/>
</dbReference>
<dbReference type="Proteomes" id="UP000005555">
    <property type="component" value="Unassembled WGS sequence"/>
</dbReference>
<gene>
    <name evidence="2" type="ORF">GB2207_00935</name>
</gene>
<proteinExistence type="predicted"/>
<feature type="region of interest" description="Disordered" evidence="1">
    <location>
        <begin position="161"/>
        <end position="180"/>
    </location>
</feature>
<dbReference type="Gene3D" id="3.40.50.300">
    <property type="entry name" value="P-loop containing nucleotide triphosphate hydrolases"/>
    <property type="match status" value="1"/>
</dbReference>
<sequence length="254" mass="27804">MPNTEIITKLLARHDTWRGQSQKPSQRSISSGNDQIDLLLKGGWPASALTELLVQRPGIGELSLLLPTIKDYCQNNHLSVWLDPPYQPYAPALAAAGIALQKVLIVQSKSAAEWLWVAEQCIRNNALLLAWSDNKMPSYSDLRKLQLAAADSGHAAFLFSNNKQSGNQKSNRQESGSSPATLRLEVDSVGEKNLRLSVRKLRGVAPGEQLLIPRGKDLSSQVSLAKLPVNSVYPAIPISTDIPRIKTSDQRLNA</sequence>
<reference evidence="2 3" key="1">
    <citation type="submission" date="2006-03" db="EMBL/GenBank/DDBJ databases">
        <authorList>
            <person name="Giovannoni S.J."/>
            <person name="Cho J.-C."/>
            <person name="Ferriera S."/>
            <person name="Johnson J."/>
            <person name="Kravitz S."/>
            <person name="Halpern A."/>
            <person name="Remington K."/>
            <person name="Beeson K."/>
            <person name="Tran B."/>
            <person name="Rogers Y.-H."/>
            <person name="Friedman R."/>
            <person name="Venter J.C."/>
        </authorList>
    </citation>
    <scope>NUCLEOTIDE SEQUENCE [LARGE SCALE GENOMIC DNA]</scope>
    <source>
        <strain evidence="2 3">HTCC2207</strain>
    </source>
</reference>
<dbReference type="HOGENOM" id="CLU_064653_3_0_6"/>
<organism evidence="2 3">
    <name type="scientific">gamma proteobacterium HTCC2207</name>
    <dbReference type="NCBI Taxonomy" id="314287"/>
    <lineage>
        <taxon>Bacteria</taxon>
        <taxon>Pseudomonadati</taxon>
        <taxon>Pseudomonadota</taxon>
        <taxon>Gammaproteobacteria</taxon>
        <taxon>Cellvibrionales</taxon>
        <taxon>Porticoccaceae</taxon>
        <taxon>SAR92 clade</taxon>
    </lineage>
</organism>
<dbReference type="AlphaFoldDB" id="Q1YPI8"/>
<dbReference type="SUPFAM" id="SSF52540">
    <property type="entry name" value="P-loop containing nucleoside triphosphate hydrolases"/>
    <property type="match status" value="1"/>
</dbReference>
<name>Q1YPI8_9GAMM</name>
<keyword evidence="3" id="KW-1185">Reference proteome</keyword>
<evidence type="ECO:0000256" key="1">
    <source>
        <dbReference type="SAM" id="MobiDB-lite"/>
    </source>
</evidence>